<feature type="transmembrane region" description="Helical" evidence="2">
    <location>
        <begin position="199"/>
        <end position="218"/>
    </location>
</feature>
<dbReference type="AlphaFoldDB" id="A0A9P6EK28"/>
<sequence length="579" mass="65858">METSSFSFSALHMFFEGTGNSEGWYGSKDPLGKNIRLVGEIRIFGLCIVAALTWVIYDILICTDKEVALVWNRWKEPRGRHNRRLYLLVRYFPLITLIAHAYVNAQSDLSINVCKGYLSVMVVTTTLLIGIPDLMMLIRINSIYDWSLKPMALTIGVILVNVTTGLLLGLSSANNFRLRRETMIPVQGCFKGSWVQNPLYALGAWIPAIAGQCVYFCLMVNTLFHIMRVLDENGRASFEGWVQVRKLVPTMMIFIRHGIWYFFVGVAAKIFCVVMITATRGPLRLIGIIWIAAIYPTLVARVYLDMVAYLYTRKRQHKIEARPGKHRRRRRRRRISINEDGSSIELSDLGVDAFDADDFSEDEGPIRFSYNSHDYPKNGLEPITFAKRTSFSVYGGEGEREDLESVKSLSYPKAGVKRDFSYAAGQCTCSASTPGKSRLNLSRGQSTTPPSWYPQSSSHSIEERRKSQEQELEERERKINQDGWEKEFDLESLAAMSQRSRRSGSGNFGSPTRGVSFVGPRRASLIWDARDRERRKEFDVEELTRGANSHIHLHNHGRVDSGQGSLSSRLTELENRYEL</sequence>
<evidence type="ECO:0000313" key="5">
    <source>
        <dbReference type="Proteomes" id="UP000807306"/>
    </source>
</evidence>
<feature type="domain" description="DUF6533" evidence="3">
    <location>
        <begin position="47"/>
        <end position="95"/>
    </location>
</feature>
<feature type="region of interest" description="Disordered" evidence="1">
    <location>
        <begin position="433"/>
        <end position="480"/>
    </location>
</feature>
<feature type="transmembrane region" description="Helical" evidence="2">
    <location>
        <begin position="150"/>
        <end position="170"/>
    </location>
</feature>
<dbReference type="InterPro" id="IPR045340">
    <property type="entry name" value="DUF6533"/>
</dbReference>
<dbReference type="OrthoDB" id="3349377at2759"/>
<protein>
    <recommendedName>
        <fullName evidence="3">DUF6533 domain-containing protein</fullName>
    </recommendedName>
</protein>
<keyword evidence="2" id="KW-1133">Transmembrane helix</keyword>
<evidence type="ECO:0000259" key="3">
    <source>
        <dbReference type="Pfam" id="PF20151"/>
    </source>
</evidence>
<feature type="transmembrane region" description="Helical" evidence="2">
    <location>
        <begin position="117"/>
        <end position="138"/>
    </location>
</feature>
<feature type="transmembrane region" description="Helical" evidence="2">
    <location>
        <begin position="259"/>
        <end position="279"/>
    </location>
</feature>
<accession>A0A9P6EK28</accession>
<proteinExistence type="predicted"/>
<dbReference type="Pfam" id="PF20151">
    <property type="entry name" value="DUF6533"/>
    <property type="match status" value="1"/>
</dbReference>
<keyword evidence="2" id="KW-0472">Membrane</keyword>
<evidence type="ECO:0000256" key="2">
    <source>
        <dbReference type="SAM" id="Phobius"/>
    </source>
</evidence>
<organism evidence="4 5">
    <name type="scientific">Crepidotus variabilis</name>
    <dbReference type="NCBI Taxonomy" id="179855"/>
    <lineage>
        <taxon>Eukaryota</taxon>
        <taxon>Fungi</taxon>
        <taxon>Dikarya</taxon>
        <taxon>Basidiomycota</taxon>
        <taxon>Agaricomycotina</taxon>
        <taxon>Agaricomycetes</taxon>
        <taxon>Agaricomycetidae</taxon>
        <taxon>Agaricales</taxon>
        <taxon>Agaricineae</taxon>
        <taxon>Crepidotaceae</taxon>
        <taxon>Crepidotus</taxon>
    </lineage>
</organism>
<feature type="transmembrane region" description="Helical" evidence="2">
    <location>
        <begin position="84"/>
        <end position="105"/>
    </location>
</feature>
<name>A0A9P6EK28_9AGAR</name>
<dbReference type="Proteomes" id="UP000807306">
    <property type="component" value="Unassembled WGS sequence"/>
</dbReference>
<feature type="compositionally biased region" description="Polar residues" evidence="1">
    <location>
        <begin position="433"/>
        <end position="459"/>
    </location>
</feature>
<feature type="compositionally biased region" description="Basic and acidic residues" evidence="1">
    <location>
        <begin position="460"/>
        <end position="480"/>
    </location>
</feature>
<gene>
    <name evidence="4" type="ORF">CPB83DRAFT_905628</name>
</gene>
<feature type="transmembrane region" description="Helical" evidence="2">
    <location>
        <begin position="41"/>
        <end position="63"/>
    </location>
</feature>
<evidence type="ECO:0000313" key="4">
    <source>
        <dbReference type="EMBL" id="KAF9530079.1"/>
    </source>
</evidence>
<dbReference type="EMBL" id="MU157842">
    <property type="protein sequence ID" value="KAF9530079.1"/>
    <property type="molecule type" value="Genomic_DNA"/>
</dbReference>
<feature type="transmembrane region" description="Helical" evidence="2">
    <location>
        <begin position="285"/>
        <end position="304"/>
    </location>
</feature>
<comment type="caution">
    <text evidence="4">The sequence shown here is derived from an EMBL/GenBank/DDBJ whole genome shotgun (WGS) entry which is preliminary data.</text>
</comment>
<feature type="region of interest" description="Disordered" evidence="1">
    <location>
        <begin position="553"/>
        <end position="579"/>
    </location>
</feature>
<keyword evidence="2" id="KW-0812">Transmembrane</keyword>
<reference evidence="4" key="1">
    <citation type="submission" date="2020-11" db="EMBL/GenBank/DDBJ databases">
        <authorList>
            <consortium name="DOE Joint Genome Institute"/>
            <person name="Ahrendt S."/>
            <person name="Riley R."/>
            <person name="Andreopoulos W."/>
            <person name="Labutti K."/>
            <person name="Pangilinan J."/>
            <person name="Ruiz-Duenas F.J."/>
            <person name="Barrasa J.M."/>
            <person name="Sanchez-Garcia M."/>
            <person name="Camarero S."/>
            <person name="Miyauchi S."/>
            <person name="Serrano A."/>
            <person name="Linde D."/>
            <person name="Babiker R."/>
            <person name="Drula E."/>
            <person name="Ayuso-Fernandez I."/>
            <person name="Pacheco R."/>
            <person name="Padilla G."/>
            <person name="Ferreira P."/>
            <person name="Barriuso J."/>
            <person name="Kellner H."/>
            <person name="Castanera R."/>
            <person name="Alfaro M."/>
            <person name="Ramirez L."/>
            <person name="Pisabarro A.G."/>
            <person name="Kuo A."/>
            <person name="Tritt A."/>
            <person name="Lipzen A."/>
            <person name="He G."/>
            <person name="Yan M."/>
            <person name="Ng V."/>
            <person name="Cullen D."/>
            <person name="Martin F."/>
            <person name="Rosso M.-N."/>
            <person name="Henrissat B."/>
            <person name="Hibbett D."/>
            <person name="Martinez A.T."/>
            <person name="Grigoriev I.V."/>
        </authorList>
    </citation>
    <scope>NUCLEOTIDE SEQUENCE</scope>
    <source>
        <strain evidence="4">CBS 506.95</strain>
    </source>
</reference>
<keyword evidence="5" id="KW-1185">Reference proteome</keyword>
<evidence type="ECO:0000256" key="1">
    <source>
        <dbReference type="SAM" id="MobiDB-lite"/>
    </source>
</evidence>
<feature type="region of interest" description="Disordered" evidence="1">
    <location>
        <begin position="495"/>
        <end position="515"/>
    </location>
</feature>